<dbReference type="EMBL" id="MT141522">
    <property type="protein sequence ID" value="QJA64586.1"/>
    <property type="molecule type" value="Genomic_DNA"/>
</dbReference>
<evidence type="ECO:0000313" key="1">
    <source>
        <dbReference type="EMBL" id="QJA64586.1"/>
    </source>
</evidence>
<name>A0A6M3J3Y4_9ZZZZ</name>
<proteinExistence type="predicted"/>
<sequence length="64" mass="6956">MATQWVASGGATRAELLALRATVLSMTRCALECSEPAEWRRALCGLRVIVELAAERELRGRGTP</sequence>
<protein>
    <submittedName>
        <fullName evidence="1">Uncharacterized protein</fullName>
    </submittedName>
</protein>
<gene>
    <name evidence="1" type="ORF">MM415B00488_0034</name>
</gene>
<reference evidence="1" key="1">
    <citation type="submission" date="2020-03" db="EMBL/GenBank/DDBJ databases">
        <title>The deep terrestrial virosphere.</title>
        <authorList>
            <person name="Holmfeldt K."/>
            <person name="Nilsson E."/>
            <person name="Simone D."/>
            <person name="Lopez-Fernandez M."/>
            <person name="Wu X."/>
            <person name="de Brujin I."/>
            <person name="Lundin D."/>
            <person name="Andersson A."/>
            <person name="Bertilsson S."/>
            <person name="Dopson M."/>
        </authorList>
    </citation>
    <scope>NUCLEOTIDE SEQUENCE</scope>
    <source>
        <strain evidence="1">MM415B00488</strain>
    </source>
</reference>
<accession>A0A6M3J3Y4</accession>
<organism evidence="1">
    <name type="scientific">viral metagenome</name>
    <dbReference type="NCBI Taxonomy" id="1070528"/>
    <lineage>
        <taxon>unclassified sequences</taxon>
        <taxon>metagenomes</taxon>
        <taxon>organismal metagenomes</taxon>
    </lineage>
</organism>
<dbReference type="AlphaFoldDB" id="A0A6M3J3Y4"/>